<comment type="subcellular location">
    <subcellularLocation>
        <location evidence="1">Cell membrane</location>
    </subcellularLocation>
</comment>
<evidence type="ECO:0000313" key="9">
    <source>
        <dbReference type="Proteomes" id="UP001595715"/>
    </source>
</evidence>
<dbReference type="EMBL" id="JBHSAM010000036">
    <property type="protein sequence ID" value="MFC4103555.1"/>
    <property type="molecule type" value="Genomic_DNA"/>
</dbReference>
<evidence type="ECO:0000256" key="2">
    <source>
        <dbReference type="ARBA" id="ARBA00022475"/>
    </source>
</evidence>
<evidence type="ECO:0000256" key="7">
    <source>
        <dbReference type="SAM" id="Phobius"/>
    </source>
</evidence>
<keyword evidence="9" id="KW-1185">Reference proteome</keyword>
<accession>A0ABV8KBY5</accession>
<keyword evidence="2" id="KW-1003">Cell membrane</keyword>
<feature type="region of interest" description="Disordered" evidence="6">
    <location>
        <begin position="155"/>
        <end position="184"/>
    </location>
</feature>
<organism evidence="8 9">
    <name type="scientific">Paenibacillus xanthanilyticus</name>
    <dbReference type="NCBI Taxonomy" id="1783531"/>
    <lineage>
        <taxon>Bacteria</taxon>
        <taxon>Bacillati</taxon>
        <taxon>Bacillota</taxon>
        <taxon>Bacilli</taxon>
        <taxon>Bacillales</taxon>
        <taxon>Paenibacillaceae</taxon>
        <taxon>Paenibacillus</taxon>
    </lineage>
</organism>
<feature type="compositionally biased region" description="Basic and acidic residues" evidence="6">
    <location>
        <begin position="160"/>
        <end position="184"/>
    </location>
</feature>
<keyword evidence="8" id="KW-0282">Flagellum</keyword>
<evidence type="ECO:0000256" key="5">
    <source>
        <dbReference type="ARBA" id="ARBA00023136"/>
    </source>
</evidence>
<gene>
    <name evidence="8" type="ORF">ACFOZ8_28455</name>
</gene>
<sequence>MTAGTPVDPAEDTVTIPGSSMTGYLIWVVFVLLMVTALIVIVIRWLAMRNRTLITNRALRSLGGVPLGANKSLQIIDLSGRLYVVGVGENVALLDKIDDPEEARAIMEALEQQQFQGWNPASVKDWFDRLRRRDKTEEPGKELWQEPDSFQSLLQSKLQKQSDRRQEMESMLRDQNQNDRLSDE</sequence>
<proteinExistence type="predicted"/>
<dbReference type="Proteomes" id="UP001595715">
    <property type="component" value="Unassembled WGS sequence"/>
</dbReference>
<evidence type="ECO:0000256" key="3">
    <source>
        <dbReference type="ARBA" id="ARBA00022692"/>
    </source>
</evidence>
<dbReference type="RefSeq" id="WP_377722140.1">
    <property type="nucleotide sequence ID" value="NZ_JBHSAM010000036.1"/>
</dbReference>
<evidence type="ECO:0000256" key="4">
    <source>
        <dbReference type="ARBA" id="ARBA00022989"/>
    </source>
</evidence>
<evidence type="ECO:0000256" key="1">
    <source>
        <dbReference type="ARBA" id="ARBA00004236"/>
    </source>
</evidence>
<protein>
    <submittedName>
        <fullName evidence="8">Flagellar biosynthetic protein FliO</fullName>
    </submittedName>
</protein>
<evidence type="ECO:0000313" key="8">
    <source>
        <dbReference type="EMBL" id="MFC4103555.1"/>
    </source>
</evidence>
<keyword evidence="8" id="KW-0966">Cell projection</keyword>
<keyword evidence="4 7" id="KW-1133">Transmembrane helix</keyword>
<keyword evidence="3 7" id="KW-0812">Transmembrane</keyword>
<name>A0ABV8KBY5_9BACL</name>
<keyword evidence="8" id="KW-0969">Cilium</keyword>
<feature type="transmembrane region" description="Helical" evidence="7">
    <location>
        <begin position="24"/>
        <end position="47"/>
    </location>
</feature>
<keyword evidence="5 7" id="KW-0472">Membrane</keyword>
<dbReference type="Pfam" id="PF04347">
    <property type="entry name" value="FliO"/>
    <property type="match status" value="1"/>
</dbReference>
<reference evidence="9" key="1">
    <citation type="journal article" date="2019" name="Int. J. Syst. Evol. Microbiol.">
        <title>The Global Catalogue of Microorganisms (GCM) 10K type strain sequencing project: providing services to taxonomists for standard genome sequencing and annotation.</title>
        <authorList>
            <consortium name="The Broad Institute Genomics Platform"/>
            <consortium name="The Broad Institute Genome Sequencing Center for Infectious Disease"/>
            <person name="Wu L."/>
            <person name="Ma J."/>
        </authorList>
    </citation>
    <scope>NUCLEOTIDE SEQUENCE [LARGE SCALE GENOMIC DNA]</scope>
    <source>
        <strain evidence="9">IBRC-M 10987</strain>
    </source>
</reference>
<dbReference type="InterPro" id="IPR022781">
    <property type="entry name" value="Flagellar_biosynth_FliO"/>
</dbReference>
<evidence type="ECO:0000256" key="6">
    <source>
        <dbReference type="SAM" id="MobiDB-lite"/>
    </source>
</evidence>
<comment type="caution">
    <text evidence="8">The sequence shown here is derived from an EMBL/GenBank/DDBJ whole genome shotgun (WGS) entry which is preliminary data.</text>
</comment>